<keyword evidence="3" id="KW-0328">Glycosyltransferase</keyword>
<dbReference type="PANTHER" id="PTHR43179">
    <property type="entry name" value="RHAMNOSYLTRANSFERASE WBBL"/>
    <property type="match status" value="1"/>
</dbReference>
<reference evidence="6 7" key="1">
    <citation type="submission" date="2019-09" db="EMBL/GenBank/DDBJ databases">
        <title>Phylogenetic characterization of a novel taxon of the genus Bifidobacterium: Bifidobacterium choloepi sp. nov.</title>
        <authorList>
            <person name="Modesto M."/>
            <person name="Satti M."/>
        </authorList>
    </citation>
    <scope>NUCLEOTIDE SEQUENCE [LARGE SCALE GENOMIC DNA]</scope>
    <source>
        <strain evidence="6 7">BRDM6</strain>
    </source>
</reference>
<dbReference type="EMBL" id="VYSG01000003">
    <property type="protein sequence ID" value="NEG70353.1"/>
    <property type="molecule type" value="Genomic_DNA"/>
</dbReference>
<protein>
    <submittedName>
        <fullName evidence="6">Glycosyltransferase</fullName>
    </submittedName>
</protein>
<dbReference type="PANTHER" id="PTHR43179:SF12">
    <property type="entry name" value="GALACTOFURANOSYLTRANSFERASE GLFT2"/>
    <property type="match status" value="1"/>
</dbReference>
<evidence type="ECO:0000259" key="5">
    <source>
        <dbReference type="Pfam" id="PF00535"/>
    </source>
</evidence>
<evidence type="ECO:0000256" key="3">
    <source>
        <dbReference type="ARBA" id="ARBA00022676"/>
    </source>
</evidence>
<dbReference type="AlphaFoldDB" id="A0A6I5NIZ4"/>
<accession>A0A6I5NIZ4</accession>
<dbReference type="InterPro" id="IPR029044">
    <property type="entry name" value="Nucleotide-diphossugar_trans"/>
</dbReference>
<dbReference type="GO" id="GO:0016757">
    <property type="term" value="F:glycosyltransferase activity"/>
    <property type="evidence" value="ECO:0007669"/>
    <property type="project" value="UniProtKB-KW"/>
</dbReference>
<comment type="similarity">
    <text evidence="2">Belongs to the glycosyltransferase 2 family.</text>
</comment>
<evidence type="ECO:0000256" key="2">
    <source>
        <dbReference type="ARBA" id="ARBA00006739"/>
    </source>
</evidence>
<keyword evidence="4 6" id="KW-0808">Transferase</keyword>
<gene>
    <name evidence="6" type="ORF">F6S87_07060</name>
</gene>
<dbReference type="InterPro" id="IPR001173">
    <property type="entry name" value="Glyco_trans_2-like"/>
</dbReference>
<dbReference type="SUPFAM" id="SSF53448">
    <property type="entry name" value="Nucleotide-diphospho-sugar transferases"/>
    <property type="match status" value="1"/>
</dbReference>
<evidence type="ECO:0000256" key="4">
    <source>
        <dbReference type="ARBA" id="ARBA00022679"/>
    </source>
</evidence>
<evidence type="ECO:0000256" key="1">
    <source>
        <dbReference type="ARBA" id="ARBA00004776"/>
    </source>
</evidence>
<organism evidence="6 7">
    <name type="scientific">Bifidobacterium choloepi</name>
    <dbReference type="NCBI Taxonomy" id="2614131"/>
    <lineage>
        <taxon>Bacteria</taxon>
        <taxon>Bacillati</taxon>
        <taxon>Actinomycetota</taxon>
        <taxon>Actinomycetes</taxon>
        <taxon>Bifidobacteriales</taxon>
        <taxon>Bifidobacteriaceae</taxon>
        <taxon>Bifidobacterium</taxon>
    </lineage>
</organism>
<dbReference type="Gene3D" id="3.90.550.10">
    <property type="entry name" value="Spore Coat Polysaccharide Biosynthesis Protein SpsA, Chain A"/>
    <property type="match status" value="1"/>
</dbReference>
<comment type="caution">
    <text evidence="6">The sequence shown here is derived from an EMBL/GenBank/DDBJ whole genome shotgun (WGS) entry which is preliminary data.</text>
</comment>
<dbReference type="Proteomes" id="UP000469292">
    <property type="component" value="Unassembled WGS sequence"/>
</dbReference>
<evidence type="ECO:0000313" key="7">
    <source>
        <dbReference type="Proteomes" id="UP000469292"/>
    </source>
</evidence>
<feature type="domain" description="Glycosyltransferase 2-like" evidence="5">
    <location>
        <begin position="6"/>
        <end position="131"/>
    </location>
</feature>
<dbReference type="Pfam" id="PF00535">
    <property type="entry name" value="Glycos_transf_2"/>
    <property type="match status" value="1"/>
</dbReference>
<evidence type="ECO:0000313" key="6">
    <source>
        <dbReference type="EMBL" id="NEG70353.1"/>
    </source>
</evidence>
<dbReference type="RefSeq" id="WP_163227951.1">
    <property type="nucleotide sequence ID" value="NZ_VYSG01000003.1"/>
</dbReference>
<comment type="pathway">
    <text evidence="1">Cell wall biogenesis; cell wall polysaccharide biosynthesis.</text>
</comment>
<proteinExistence type="inferred from homology"/>
<sequence length="296" mass="33969">MICAGIVTFNPEIKRLKANLEAIKPQVSKIYVFDNGSKNAKEISRLLTDFDPAEVIWSDDNKGIAAALNSLLKYSRRSGFSQILFLDQDSVASDGMVDILTRHLSDSTAIVCPYILDRNRTTQEEYRRKNLPPIENVQHGAHHGAITSGSLVNIADGIAAGGFDEALFIDYVDFDFDERMLLHGKKIIRTNETYLIHEKGKSEKTPIKLPRRRQGKVQWEPVFRLGYSPQRCYYQTKNRIIYARKYWHHTHFESLIEIPPLMLLSLLFENNKWAKMRAYCQGIRDGLKAKIKPVQE</sequence>
<keyword evidence="7" id="KW-1185">Reference proteome</keyword>
<name>A0A6I5NIZ4_9BIFI</name>